<dbReference type="GO" id="GO:0005634">
    <property type="term" value="C:nucleus"/>
    <property type="evidence" value="ECO:0007669"/>
    <property type="project" value="UniProtKB-ARBA"/>
</dbReference>
<protein>
    <recommendedName>
        <fullName evidence="15">Integrase catalytic domain-containing protein</fullName>
    </recommendedName>
</protein>
<keyword evidence="8" id="KW-0694">RNA-binding</keyword>
<dbReference type="GO" id="GO:0032196">
    <property type="term" value="P:transposition"/>
    <property type="evidence" value="ECO:0007669"/>
    <property type="project" value="UniProtKB-KW"/>
</dbReference>
<evidence type="ECO:0000256" key="3">
    <source>
        <dbReference type="ARBA" id="ARBA00022722"/>
    </source>
</evidence>
<dbReference type="Pfam" id="PF00665">
    <property type="entry name" value="rve"/>
    <property type="match status" value="1"/>
</dbReference>
<dbReference type="GO" id="GO:0003723">
    <property type="term" value="F:RNA binding"/>
    <property type="evidence" value="ECO:0007669"/>
    <property type="project" value="UniProtKB-KW"/>
</dbReference>
<keyword evidence="1" id="KW-0815">Transposition</keyword>
<dbReference type="PANTHER" id="PTHR42648:SF11">
    <property type="entry name" value="TRANSPOSON TY4-P GAG-POL POLYPROTEIN"/>
    <property type="match status" value="1"/>
</dbReference>
<organism evidence="16 17">
    <name type="scientific">Austropuccinia psidii MF-1</name>
    <dbReference type="NCBI Taxonomy" id="1389203"/>
    <lineage>
        <taxon>Eukaryota</taxon>
        <taxon>Fungi</taxon>
        <taxon>Dikarya</taxon>
        <taxon>Basidiomycota</taxon>
        <taxon>Pucciniomycotina</taxon>
        <taxon>Pucciniomycetes</taxon>
        <taxon>Pucciniales</taxon>
        <taxon>Sphaerophragmiaceae</taxon>
        <taxon>Austropuccinia</taxon>
    </lineage>
</organism>
<evidence type="ECO:0000256" key="12">
    <source>
        <dbReference type="ARBA" id="ARBA00023172"/>
    </source>
</evidence>
<dbReference type="GO" id="GO:0046872">
    <property type="term" value="F:metal ion binding"/>
    <property type="evidence" value="ECO:0007669"/>
    <property type="project" value="UniProtKB-KW"/>
</dbReference>
<evidence type="ECO:0000256" key="5">
    <source>
        <dbReference type="ARBA" id="ARBA00022759"/>
    </source>
</evidence>
<dbReference type="InterPro" id="IPR036397">
    <property type="entry name" value="RNaseH_sf"/>
</dbReference>
<accession>A0A9Q3H084</accession>
<keyword evidence="12" id="KW-0233">DNA recombination</keyword>
<dbReference type="AlphaFoldDB" id="A0A9Q3H084"/>
<keyword evidence="4" id="KW-0479">Metal-binding</keyword>
<evidence type="ECO:0000256" key="14">
    <source>
        <dbReference type="ARBA" id="ARBA00049244"/>
    </source>
</evidence>
<dbReference type="OrthoDB" id="2193507at2759"/>
<feature type="domain" description="Integrase catalytic" evidence="15">
    <location>
        <begin position="82"/>
        <end position="195"/>
    </location>
</feature>
<dbReference type="PROSITE" id="PS50994">
    <property type="entry name" value="INTEGRASE"/>
    <property type="match status" value="1"/>
</dbReference>
<evidence type="ECO:0000256" key="4">
    <source>
        <dbReference type="ARBA" id="ARBA00022723"/>
    </source>
</evidence>
<dbReference type="GO" id="GO:0006310">
    <property type="term" value="P:DNA recombination"/>
    <property type="evidence" value="ECO:0007669"/>
    <property type="project" value="UniProtKB-KW"/>
</dbReference>
<keyword evidence="17" id="KW-1185">Reference proteome</keyword>
<gene>
    <name evidence="16" type="ORF">O181_025802</name>
</gene>
<evidence type="ECO:0000313" key="17">
    <source>
        <dbReference type="Proteomes" id="UP000765509"/>
    </source>
</evidence>
<keyword evidence="6" id="KW-0378">Hydrolase</keyword>
<keyword evidence="11" id="KW-0239">DNA-directed DNA polymerase</keyword>
<evidence type="ECO:0000256" key="2">
    <source>
        <dbReference type="ARBA" id="ARBA00022695"/>
    </source>
</evidence>
<evidence type="ECO:0000256" key="9">
    <source>
        <dbReference type="ARBA" id="ARBA00022908"/>
    </source>
</evidence>
<dbReference type="InterPro" id="IPR012337">
    <property type="entry name" value="RNaseH-like_sf"/>
</dbReference>
<evidence type="ECO:0000256" key="10">
    <source>
        <dbReference type="ARBA" id="ARBA00022918"/>
    </source>
</evidence>
<evidence type="ECO:0000256" key="1">
    <source>
        <dbReference type="ARBA" id="ARBA00022578"/>
    </source>
</evidence>
<name>A0A9Q3H084_9BASI</name>
<keyword evidence="2" id="KW-0548">Nucleotidyltransferase</keyword>
<reference evidence="16" key="1">
    <citation type="submission" date="2021-03" db="EMBL/GenBank/DDBJ databases">
        <title>Draft genome sequence of rust myrtle Austropuccinia psidii MF-1, a brazilian biotype.</title>
        <authorList>
            <person name="Quecine M.C."/>
            <person name="Pachon D.M.R."/>
            <person name="Bonatelli M.L."/>
            <person name="Correr F.H."/>
            <person name="Franceschini L.M."/>
            <person name="Leite T.F."/>
            <person name="Margarido G.R.A."/>
            <person name="Almeida C.A."/>
            <person name="Ferrarezi J.A."/>
            <person name="Labate C.A."/>
        </authorList>
    </citation>
    <scope>NUCLEOTIDE SEQUENCE</scope>
    <source>
        <strain evidence="16">MF-1</strain>
    </source>
</reference>
<keyword evidence="5" id="KW-0255">Endonuclease</keyword>
<dbReference type="GO" id="GO:0004519">
    <property type="term" value="F:endonuclease activity"/>
    <property type="evidence" value="ECO:0007669"/>
    <property type="project" value="UniProtKB-KW"/>
</dbReference>
<dbReference type="InterPro" id="IPR039537">
    <property type="entry name" value="Retrotran_Ty1/copia-like"/>
</dbReference>
<comment type="catalytic activity">
    <reaction evidence="13">
        <text>DNA(n) + a 2'-deoxyribonucleoside 5'-triphosphate = DNA(n+1) + diphosphate</text>
        <dbReference type="Rhea" id="RHEA:22508"/>
        <dbReference type="Rhea" id="RHEA-COMP:17339"/>
        <dbReference type="Rhea" id="RHEA-COMP:17340"/>
        <dbReference type="ChEBI" id="CHEBI:33019"/>
        <dbReference type="ChEBI" id="CHEBI:61560"/>
        <dbReference type="ChEBI" id="CHEBI:173112"/>
        <dbReference type="EC" id="2.7.7.49"/>
    </reaction>
</comment>
<dbReference type="Gene3D" id="3.30.420.10">
    <property type="entry name" value="Ribonuclease H-like superfamily/Ribonuclease H"/>
    <property type="match status" value="1"/>
</dbReference>
<dbReference type="GO" id="GO:0015074">
    <property type="term" value="P:DNA integration"/>
    <property type="evidence" value="ECO:0007669"/>
    <property type="project" value="UniProtKB-KW"/>
</dbReference>
<dbReference type="InterPro" id="IPR001584">
    <property type="entry name" value="Integrase_cat-core"/>
</dbReference>
<evidence type="ECO:0000256" key="11">
    <source>
        <dbReference type="ARBA" id="ARBA00022932"/>
    </source>
</evidence>
<dbReference type="Proteomes" id="UP000765509">
    <property type="component" value="Unassembled WGS sequence"/>
</dbReference>
<dbReference type="EMBL" id="AVOT02008471">
    <property type="protein sequence ID" value="MBW0486087.1"/>
    <property type="molecule type" value="Genomic_DNA"/>
</dbReference>
<keyword evidence="10" id="KW-0695">RNA-directed DNA polymerase</keyword>
<sequence length="195" mass="22077">MFHLINQPNFSGNSTFTSDQSGNQAILYWQFMALENWSLIPPQPQTITQGLPPMIRNDIFICHGCLILKSNHHPVLTPSCKHIRNPGDLIVADLMGPLPISHDQMKYALTIQDFHSRLTAVIPLCDKTKAKSQLINWITRFTTATSFHLKCIRTDNGSEFKNATICTFLTQHGIAHETSIPYENHQNGQIKQSLR</sequence>
<dbReference type="PANTHER" id="PTHR42648">
    <property type="entry name" value="TRANSPOSASE, PUTATIVE-RELATED"/>
    <property type="match status" value="1"/>
</dbReference>
<evidence type="ECO:0000256" key="7">
    <source>
        <dbReference type="ARBA" id="ARBA00022842"/>
    </source>
</evidence>
<evidence type="ECO:0000259" key="15">
    <source>
        <dbReference type="PROSITE" id="PS50994"/>
    </source>
</evidence>
<dbReference type="SUPFAM" id="SSF53098">
    <property type="entry name" value="Ribonuclease H-like"/>
    <property type="match status" value="1"/>
</dbReference>
<evidence type="ECO:0000256" key="6">
    <source>
        <dbReference type="ARBA" id="ARBA00022801"/>
    </source>
</evidence>
<keyword evidence="3" id="KW-0540">Nuclease</keyword>
<dbReference type="GO" id="GO:0003964">
    <property type="term" value="F:RNA-directed DNA polymerase activity"/>
    <property type="evidence" value="ECO:0007669"/>
    <property type="project" value="UniProtKB-KW"/>
</dbReference>
<evidence type="ECO:0000256" key="8">
    <source>
        <dbReference type="ARBA" id="ARBA00022884"/>
    </source>
</evidence>
<dbReference type="GO" id="GO:0016787">
    <property type="term" value="F:hydrolase activity"/>
    <property type="evidence" value="ECO:0007669"/>
    <property type="project" value="UniProtKB-KW"/>
</dbReference>
<comment type="caution">
    <text evidence="16">The sequence shown here is derived from an EMBL/GenBank/DDBJ whole genome shotgun (WGS) entry which is preliminary data.</text>
</comment>
<keyword evidence="11" id="KW-0808">Transferase</keyword>
<dbReference type="GO" id="GO:0003887">
    <property type="term" value="F:DNA-directed DNA polymerase activity"/>
    <property type="evidence" value="ECO:0007669"/>
    <property type="project" value="UniProtKB-KW"/>
</dbReference>
<evidence type="ECO:0000256" key="13">
    <source>
        <dbReference type="ARBA" id="ARBA00048173"/>
    </source>
</evidence>
<keyword evidence="9" id="KW-0229">DNA integration</keyword>
<proteinExistence type="predicted"/>
<keyword evidence="7" id="KW-0460">Magnesium</keyword>
<evidence type="ECO:0000313" key="16">
    <source>
        <dbReference type="EMBL" id="MBW0486087.1"/>
    </source>
</evidence>
<comment type="catalytic activity">
    <reaction evidence="14">
        <text>DNA(n) + a 2'-deoxyribonucleoside 5'-triphosphate = DNA(n+1) + diphosphate</text>
        <dbReference type="Rhea" id="RHEA:22508"/>
        <dbReference type="Rhea" id="RHEA-COMP:17339"/>
        <dbReference type="Rhea" id="RHEA-COMP:17340"/>
        <dbReference type="ChEBI" id="CHEBI:33019"/>
        <dbReference type="ChEBI" id="CHEBI:61560"/>
        <dbReference type="ChEBI" id="CHEBI:173112"/>
        <dbReference type="EC" id="2.7.7.7"/>
    </reaction>
</comment>